<organism evidence="1 2">
    <name type="scientific">Mycena albidolilacea</name>
    <dbReference type="NCBI Taxonomy" id="1033008"/>
    <lineage>
        <taxon>Eukaryota</taxon>
        <taxon>Fungi</taxon>
        <taxon>Dikarya</taxon>
        <taxon>Basidiomycota</taxon>
        <taxon>Agaricomycotina</taxon>
        <taxon>Agaricomycetes</taxon>
        <taxon>Agaricomycetidae</taxon>
        <taxon>Agaricales</taxon>
        <taxon>Marasmiineae</taxon>
        <taxon>Mycenaceae</taxon>
        <taxon>Mycena</taxon>
    </lineage>
</organism>
<name>A0AAD7AVW3_9AGAR</name>
<proteinExistence type="predicted"/>
<protein>
    <submittedName>
        <fullName evidence="1">Uncharacterized protein</fullName>
    </submittedName>
</protein>
<evidence type="ECO:0000313" key="1">
    <source>
        <dbReference type="EMBL" id="KAJ7368976.1"/>
    </source>
</evidence>
<dbReference type="Proteomes" id="UP001218218">
    <property type="component" value="Unassembled WGS sequence"/>
</dbReference>
<reference evidence="1" key="1">
    <citation type="submission" date="2023-03" db="EMBL/GenBank/DDBJ databases">
        <title>Massive genome expansion in bonnet fungi (Mycena s.s.) driven by repeated elements and novel gene families across ecological guilds.</title>
        <authorList>
            <consortium name="Lawrence Berkeley National Laboratory"/>
            <person name="Harder C.B."/>
            <person name="Miyauchi S."/>
            <person name="Viragh M."/>
            <person name="Kuo A."/>
            <person name="Thoen E."/>
            <person name="Andreopoulos B."/>
            <person name="Lu D."/>
            <person name="Skrede I."/>
            <person name="Drula E."/>
            <person name="Henrissat B."/>
            <person name="Morin E."/>
            <person name="Kohler A."/>
            <person name="Barry K."/>
            <person name="LaButti K."/>
            <person name="Morin E."/>
            <person name="Salamov A."/>
            <person name="Lipzen A."/>
            <person name="Mereny Z."/>
            <person name="Hegedus B."/>
            <person name="Baldrian P."/>
            <person name="Stursova M."/>
            <person name="Weitz H."/>
            <person name="Taylor A."/>
            <person name="Grigoriev I.V."/>
            <person name="Nagy L.G."/>
            <person name="Martin F."/>
            <person name="Kauserud H."/>
        </authorList>
    </citation>
    <scope>NUCLEOTIDE SEQUENCE</scope>
    <source>
        <strain evidence="1">CBHHK002</strain>
    </source>
</reference>
<evidence type="ECO:0000313" key="2">
    <source>
        <dbReference type="Proteomes" id="UP001218218"/>
    </source>
</evidence>
<accession>A0AAD7AVW3</accession>
<sequence length="233" mass="25950">MNLSTLPPEICGVICTELKELGGNLALLCRTSRNLYREAQRILYHSVDLRGRQMHAVTSWAYTVTEHTHLAERMHALTLQPSSVESLDISDVAKLVKALSKCINLKELRGAHEWMLSGVHSTSRSSGIWCPSKDGGTTIFGRRRRKSVCFRSPPCGNCLPSKINCSMLLLSGPPPWILYRRDPYSESRLGSICPGRVGIRSIFHPGHSDIYCGLRARLATSEHYRAPEIVLAP</sequence>
<dbReference type="AlphaFoldDB" id="A0AAD7AVW3"/>
<gene>
    <name evidence="1" type="ORF">DFH08DRAFT_37019</name>
</gene>
<dbReference type="EMBL" id="JARIHO010000001">
    <property type="protein sequence ID" value="KAJ7368976.1"/>
    <property type="molecule type" value="Genomic_DNA"/>
</dbReference>
<comment type="caution">
    <text evidence="1">The sequence shown here is derived from an EMBL/GenBank/DDBJ whole genome shotgun (WGS) entry which is preliminary data.</text>
</comment>
<keyword evidence="2" id="KW-1185">Reference proteome</keyword>